<evidence type="ECO:0000259" key="4">
    <source>
        <dbReference type="Pfam" id="PF04548"/>
    </source>
</evidence>
<dbReference type="Gene3D" id="3.40.50.300">
    <property type="entry name" value="P-loop containing nucleotide triphosphate hydrolases"/>
    <property type="match status" value="1"/>
</dbReference>
<gene>
    <name evidence="5" type="ORF">WMY93_004563</name>
</gene>
<dbReference type="InterPro" id="IPR027417">
    <property type="entry name" value="P-loop_NTPase"/>
</dbReference>
<dbReference type="GO" id="GO:0005525">
    <property type="term" value="F:GTP binding"/>
    <property type="evidence" value="ECO:0007669"/>
    <property type="project" value="InterPro"/>
</dbReference>
<dbReference type="PANTHER" id="PTHR32046:SF11">
    <property type="entry name" value="IMMUNE-ASSOCIATED NUCLEOTIDE-BINDING PROTEIN 10-LIKE"/>
    <property type="match status" value="1"/>
</dbReference>
<dbReference type="Pfam" id="PF04548">
    <property type="entry name" value="AIG1"/>
    <property type="match status" value="1"/>
</dbReference>
<keyword evidence="6" id="KW-1185">Reference proteome</keyword>
<keyword evidence="3" id="KW-0175">Coiled coil</keyword>
<dbReference type="InterPro" id="IPR006703">
    <property type="entry name" value="G_AIG1"/>
</dbReference>
<keyword evidence="2" id="KW-0547">Nucleotide-binding</keyword>
<dbReference type="SUPFAM" id="SSF52540">
    <property type="entry name" value="P-loop containing nucleoside triphosphate hydrolases"/>
    <property type="match status" value="2"/>
</dbReference>
<feature type="domain" description="AIG1-type G" evidence="4">
    <location>
        <begin position="55"/>
        <end position="246"/>
    </location>
</feature>
<dbReference type="AlphaFoldDB" id="A0AAW0PP20"/>
<feature type="coiled-coil region" evidence="3">
    <location>
        <begin position="427"/>
        <end position="509"/>
    </location>
</feature>
<dbReference type="Proteomes" id="UP001460270">
    <property type="component" value="Unassembled WGS sequence"/>
</dbReference>
<dbReference type="PANTHER" id="PTHR32046">
    <property type="entry name" value="G DOMAIN-CONTAINING PROTEIN"/>
    <property type="match status" value="1"/>
</dbReference>
<comment type="caution">
    <text evidence="5">The sequence shown here is derived from an EMBL/GenBank/DDBJ whole genome shotgun (WGS) entry which is preliminary data.</text>
</comment>
<reference evidence="6" key="1">
    <citation type="submission" date="2024-04" db="EMBL/GenBank/DDBJ databases">
        <title>Salinicola lusitanus LLJ914,a marine bacterium isolated from the Okinawa Trough.</title>
        <authorList>
            <person name="Li J."/>
        </authorList>
    </citation>
    <scope>NUCLEOTIDE SEQUENCE [LARGE SCALE GENOMIC DNA]</scope>
</reference>
<sequence length="534" mass="61593">MALQKCLAECKTLKDGPPKSYQLMLKRENLDRLSDKESKLRRFTYGKQNPKYPNKTILVVGATGTGKSTLINAMVNYVMGVKFETNAWIEMIVDNSDRAQSESQTSEISVYEVFGFEGETVDFSLTVIDTPGYGDTRGIHYDDIVTKKLQDLFCLPNGVKVIDAVGLVIKASENRLDERMCYIFNSVTSLFGKDMEDNIVVMFTFSDGCEPTTAIQAVKDAGIKCAMKDGDPIYFLFNNRQRDKRDGKKGAIKAAKTAFETSQDGLEEFTEFLKKTKPQSMDSTVTVMTKRIRLTACIQNIQERVNEVEMKEKEIKNHRGAVNKYAEEIKKNSNYKMTVDEVYKVKVPIGNRWWDWYAVTCSRCEENCHNPGCTMAWDASWCWVMKDRHCTSCTGKCHDSVHVRDNFTYESRTRQVQKTKADIKKIYDDIKKKRDKEVSLVESMEEELEELKKKKNNLLEEAYQIIIKLEEIALNADSVSTLMHLDYLIEKMKERNDQTKLQKLEEMKKRVHKHNQAGFKFFNVMKNAFSKLWN</sequence>
<protein>
    <recommendedName>
        <fullName evidence="4">AIG1-type G domain-containing protein</fullName>
    </recommendedName>
</protein>
<organism evidence="5 6">
    <name type="scientific">Mugilogobius chulae</name>
    <name type="common">yellowstripe goby</name>
    <dbReference type="NCBI Taxonomy" id="88201"/>
    <lineage>
        <taxon>Eukaryota</taxon>
        <taxon>Metazoa</taxon>
        <taxon>Chordata</taxon>
        <taxon>Craniata</taxon>
        <taxon>Vertebrata</taxon>
        <taxon>Euteleostomi</taxon>
        <taxon>Actinopterygii</taxon>
        <taxon>Neopterygii</taxon>
        <taxon>Teleostei</taxon>
        <taxon>Neoteleostei</taxon>
        <taxon>Acanthomorphata</taxon>
        <taxon>Gobiaria</taxon>
        <taxon>Gobiiformes</taxon>
        <taxon>Gobioidei</taxon>
        <taxon>Gobiidae</taxon>
        <taxon>Gobionellinae</taxon>
        <taxon>Mugilogobius</taxon>
    </lineage>
</organism>
<evidence type="ECO:0000256" key="3">
    <source>
        <dbReference type="SAM" id="Coils"/>
    </source>
</evidence>
<comment type="similarity">
    <text evidence="1">Belongs to the TRAFAC class TrmE-Era-EngA-EngB-Septin-like GTPase superfamily. AIG1/Toc34/Toc159-like paraseptin GTPase family. IAN subfamily.</text>
</comment>
<feature type="coiled-coil region" evidence="3">
    <location>
        <begin position="298"/>
        <end position="328"/>
    </location>
</feature>
<name>A0AAW0PP20_9GOBI</name>
<dbReference type="EMBL" id="JBBPFD010000003">
    <property type="protein sequence ID" value="KAK7933667.1"/>
    <property type="molecule type" value="Genomic_DNA"/>
</dbReference>
<evidence type="ECO:0000313" key="5">
    <source>
        <dbReference type="EMBL" id="KAK7933667.1"/>
    </source>
</evidence>
<evidence type="ECO:0000256" key="1">
    <source>
        <dbReference type="ARBA" id="ARBA00008535"/>
    </source>
</evidence>
<accession>A0AAW0PP20</accession>
<evidence type="ECO:0000256" key="2">
    <source>
        <dbReference type="ARBA" id="ARBA00022741"/>
    </source>
</evidence>
<evidence type="ECO:0000313" key="6">
    <source>
        <dbReference type="Proteomes" id="UP001460270"/>
    </source>
</evidence>
<proteinExistence type="inferred from homology"/>